<evidence type="ECO:0000256" key="1">
    <source>
        <dbReference type="SAM" id="MobiDB-lite"/>
    </source>
</evidence>
<accession>A0A3M7PTC6</accession>
<name>A0A3M7PTC6_BRAPC</name>
<dbReference type="Proteomes" id="UP000276133">
    <property type="component" value="Unassembled WGS sequence"/>
</dbReference>
<evidence type="ECO:0000313" key="2">
    <source>
        <dbReference type="EMBL" id="RNA02273.1"/>
    </source>
</evidence>
<protein>
    <submittedName>
        <fullName evidence="2">Zinc finger BED domain-containing 4-like</fullName>
    </submittedName>
</protein>
<organism evidence="2 3">
    <name type="scientific">Brachionus plicatilis</name>
    <name type="common">Marine rotifer</name>
    <name type="synonym">Brachionus muelleri</name>
    <dbReference type="NCBI Taxonomy" id="10195"/>
    <lineage>
        <taxon>Eukaryota</taxon>
        <taxon>Metazoa</taxon>
        <taxon>Spiralia</taxon>
        <taxon>Gnathifera</taxon>
        <taxon>Rotifera</taxon>
        <taxon>Eurotatoria</taxon>
        <taxon>Monogononta</taxon>
        <taxon>Pseudotrocha</taxon>
        <taxon>Ploima</taxon>
        <taxon>Brachionidae</taxon>
        <taxon>Brachionus</taxon>
    </lineage>
</organism>
<sequence>MDNDNKNQTIINEIIKRCKHLVGSIKHSEALEKTLKSILNYYPISLYEMGEYITMSIIVNKEALNTMKYDPACQCIASYVPSENEFETINELCLLLEPLKELTTAITYLDPSYKNFEFVNGVSQRRQMIEVAKIYLKDLYQSKIQIEKTNSQQLISESQASPLTPLDQNRDYIVTKNSTSSSSSSPRNNNLSENLQSTPVYKDKF</sequence>
<dbReference type="OrthoDB" id="1607513at2759"/>
<dbReference type="AlphaFoldDB" id="A0A3M7PTC6"/>
<keyword evidence="3" id="KW-1185">Reference proteome</keyword>
<gene>
    <name evidence="2" type="ORF">BpHYR1_027056</name>
</gene>
<feature type="compositionally biased region" description="Low complexity" evidence="1">
    <location>
        <begin position="177"/>
        <end position="194"/>
    </location>
</feature>
<evidence type="ECO:0000313" key="3">
    <source>
        <dbReference type="Proteomes" id="UP000276133"/>
    </source>
</evidence>
<dbReference type="EMBL" id="REGN01008948">
    <property type="protein sequence ID" value="RNA02273.1"/>
    <property type="molecule type" value="Genomic_DNA"/>
</dbReference>
<feature type="region of interest" description="Disordered" evidence="1">
    <location>
        <begin position="174"/>
        <end position="205"/>
    </location>
</feature>
<proteinExistence type="predicted"/>
<reference evidence="2 3" key="1">
    <citation type="journal article" date="2018" name="Sci. Rep.">
        <title>Genomic signatures of local adaptation to the degree of environmental predictability in rotifers.</title>
        <authorList>
            <person name="Franch-Gras L."/>
            <person name="Hahn C."/>
            <person name="Garcia-Roger E.M."/>
            <person name="Carmona M.J."/>
            <person name="Serra M."/>
            <person name="Gomez A."/>
        </authorList>
    </citation>
    <scope>NUCLEOTIDE SEQUENCE [LARGE SCALE GENOMIC DNA]</scope>
    <source>
        <strain evidence="2">HYR1</strain>
    </source>
</reference>
<comment type="caution">
    <text evidence="2">The sequence shown here is derived from an EMBL/GenBank/DDBJ whole genome shotgun (WGS) entry which is preliminary data.</text>
</comment>